<name>A0A3N1D5V0_9ACTN</name>
<dbReference type="PANTHER" id="PTHR36840">
    <property type="entry name" value="BLL5714 PROTEIN"/>
    <property type="match status" value="1"/>
</dbReference>
<reference evidence="2 3" key="1">
    <citation type="submission" date="2018-11" db="EMBL/GenBank/DDBJ databases">
        <title>Sequencing the genomes of 1000 actinobacteria strains.</title>
        <authorList>
            <person name="Klenk H.-P."/>
        </authorList>
    </citation>
    <scope>NUCLEOTIDE SEQUENCE [LARGE SCALE GENOMIC DNA]</scope>
    <source>
        <strain evidence="2 3">DSM 44254</strain>
    </source>
</reference>
<feature type="transmembrane region" description="Helical" evidence="1">
    <location>
        <begin position="226"/>
        <end position="246"/>
    </location>
</feature>
<feature type="transmembrane region" description="Helical" evidence="1">
    <location>
        <begin position="193"/>
        <end position="214"/>
    </location>
</feature>
<dbReference type="EMBL" id="RJKE01000001">
    <property type="protein sequence ID" value="ROO88913.1"/>
    <property type="molecule type" value="Genomic_DNA"/>
</dbReference>
<feature type="transmembrane region" description="Helical" evidence="1">
    <location>
        <begin position="49"/>
        <end position="71"/>
    </location>
</feature>
<proteinExistence type="predicted"/>
<dbReference type="RefSeq" id="WP_123668094.1">
    <property type="nucleotide sequence ID" value="NZ_RJKE01000001.1"/>
</dbReference>
<keyword evidence="1" id="KW-1133">Transmembrane helix</keyword>
<dbReference type="Proteomes" id="UP000272400">
    <property type="component" value="Unassembled WGS sequence"/>
</dbReference>
<feature type="transmembrane region" description="Helical" evidence="1">
    <location>
        <begin position="301"/>
        <end position="324"/>
    </location>
</feature>
<evidence type="ECO:0000313" key="2">
    <source>
        <dbReference type="EMBL" id="ROO88913.1"/>
    </source>
</evidence>
<feature type="transmembrane region" description="Helical" evidence="1">
    <location>
        <begin position="137"/>
        <end position="158"/>
    </location>
</feature>
<gene>
    <name evidence="2" type="ORF">EDD29_6598</name>
</gene>
<sequence>MAEDAPAVSGLEEAEPLIRVSTLELFFDLVFVFTFTQLTRALVHHLDAAAVVQAMLMFGLIWWMYGGYAWLTNAMAPDSVMRRTLLLVGMGGFLVVALAVPEAFGASGWAFGAGYLVVSVMHSLLLHRASGAGARAVLTRLAPINLTSALLVLVGGLLPGWPRYALWAVALALQIATPYLHRMEAHSVNAGHFVERHGLVVIIAIGESIIAIGMGFEGLELDFGAIVVALLGLGTAYYLWWTYFSLDQERSEHALQAAAEPRRRSLLALYGWGYAHYPLLLGVVFLSAGTKKTVGHAFEPLAWGPATVLGAGAAMFLLGHAWFLRVLALDGARYRCAAAAGVLLTIPLAHVVAVAQLVAVPIVMAASAITEDSLRIRRTRTNPFTSFGRTASH</sequence>
<organism evidence="2 3">
    <name type="scientific">Actinocorallia herbida</name>
    <dbReference type="NCBI Taxonomy" id="58109"/>
    <lineage>
        <taxon>Bacteria</taxon>
        <taxon>Bacillati</taxon>
        <taxon>Actinomycetota</taxon>
        <taxon>Actinomycetes</taxon>
        <taxon>Streptosporangiales</taxon>
        <taxon>Thermomonosporaceae</taxon>
        <taxon>Actinocorallia</taxon>
    </lineage>
</organism>
<evidence type="ECO:0000313" key="3">
    <source>
        <dbReference type="Proteomes" id="UP000272400"/>
    </source>
</evidence>
<feature type="transmembrane region" description="Helical" evidence="1">
    <location>
        <begin position="106"/>
        <end position="125"/>
    </location>
</feature>
<evidence type="ECO:0000256" key="1">
    <source>
        <dbReference type="SAM" id="Phobius"/>
    </source>
</evidence>
<dbReference type="Pfam" id="PF06772">
    <property type="entry name" value="LtrA"/>
    <property type="match status" value="1"/>
</dbReference>
<feature type="transmembrane region" description="Helical" evidence="1">
    <location>
        <begin position="336"/>
        <end position="369"/>
    </location>
</feature>
<dbReference type="AlphaFoldDB" id="A0A3N1D5V0"/>
<dbReference type="PANTHER" id="PTHR36840:SF1">
    <property type="entry name" value="BLL5714 PROTEIN"/>
    <property type="match status" value="1"/>
</dbReference>
<comment type="caution">
    <text evidence="2">The sequence shown here is derived from an EMBL/GenBank/DDBJ whole genome shotgun (WGS) entry which is preliminary data.</text>
</comment>
<keyword evidence="1" id="KW-0812">Transmembrane</keyword>
<feature type="transmembrane region" description="Helical" evidence="1">
    <location>
        <begin position="164"/>
        <end position="181"/>
    </location>
</feature>
<keyword evidence="3" id="KW-1185">Reference proteome</keyword>
<feature type="transmembrane region" description="Helical" evidence="1">
    <location>
        <begin position="267"/>
        <end position="289"/>
    </location>
</feature>
<accession>A0A3N1D5V0</accession>
<dbReference type="InterPro" id="IPR010640">
    <property type="entry name" value="Low_temperature_requirement_A"/>
</dbReference>
<protein>
    <submittedName>
        <fullName evidence="2">Low temperature requirement protein LtrA</fullName>
    </submittedName>
</protein>
<dbReference type="OrthoDB" id="7698234at2"/>
<keyword evidence="1" id="KW-0472">Membrane</keyword>
<feature type="transmembrane region" description="Helical" evidence="1">
    <location>
        <begin position="83"/>
        <end position="100"/>
    </location>
</feature>